<dbReference type="Pfam" id="PF13534">
    <property type="entry name" value="Fer4_17"/>
    <property type="match status" value="1"/>
</dbReference>
<dbReference type="PROSITE" id="PS51379">
    <property type="entry name" value="4FE4S_FER_2"/>
    <property type="match status" value="1"/>
</dbReference>
<dbReference type="OrthoDB" id="9769677at2"/>
<comment type="caution">
    <text evidence="7">The sequence shown here is derived from an EMBL/GenBank/DDBJ whole genome shotgun (WGS) entry which is preliminary data.</text>
</comment>
<dbReference type="GO" id="GO:0016491">
    <property type="term" value="F:oxidoreductase activity"/>
    <property type="evidence" value="ECO:0007669"/>
    <property type="project" value="UniProtKB-KW"/>
</dbReference>
<evidence type="ECO:0000313" key="8">
    <source>
        <dbReference type="Proteomes" id="UP000448292"/>
    </source>
</evidence>
<dbReference type="InterPro" id="IPR017900">
    <property type="entry name" value="4Fe4S_Fe_S_CS"/>
</dbReference>
<evidence type="ECO:0000256" key="4">
    <source>
        <dbReference type="ARBA" id="ARBA00023004"/>
    </source>
</evidence>
<name>A0A7M3MG54_9BACT</name>
<dbReference type="PANTHER" id="PTHR43255:SF1">
    <property type="entry name" value="IRON-SULFUR-BINDING OXIDOREDUCTASE FADF-RELATED"/>
    <property type="match status" value="1"/>
</dbReference>
<keyword evidence="8" id="KW-1185">Reference proteome</keyword>
<dbReference type="PROSITE" id="PS00198">
    <property type="entry name" value="4FE4S_FER_1"/>
    <property type="match status" value="2"/>
</dbReference>
<dbReference type="EMBL" id="QMIE01000005">
    <property type="protein sequence ID" value="TVM17869.1"/>
    <property type="molecule type" value="Genomic_DNA"/>
</dbReference>
<evidence type="ECO:0000256" key="2">
    <source>
        <dbReference type="ARBA" id="ARBA00022723"/>
    </source>
</evidence>
<dbReference type="PANTHER" id="PTHR43255">
    <property type="entry name" value="IRON-SULFUR-BINDING OXIDOREDUCTASE FADF-RELATED-RELATED"/>
    <property type="match status" value="1"/>
</dbReference>
<sequence>MTTTTSLDLSTIDHGFIEDVQKASGQRPGRCIQCGKCTAGCPAQFVYDIPVNAIMHAVQQGLKEKVLTSRSIWLCAMCQTCSARCPMEIDVAAVMETLRSMAWAEGYANREKTKPFFEAFLSSVQKSGRVHEMGMMVSYMLKTGRFTTDIDIAPKAAGKLSLLPHTIRNKAAVDSIISRYKRKRGL</sequence>
<keyword evidence="3" id="KW-0560">Oxidoreductase</keyword>
<evidence type="ECO:0000313" key="7">
    <source>
        <dbReference type="EMBL" id="TVM17869.1"/>
    </source>
</evidence>
<protein>
    <submittedName>
        <fullName evidence="7">Heterodisulfide reductase subunit C</fullName>
    </submittedName>
</protein>
<evidence type="ECO:0000256" key="3">
    <source>
        <dbReference type="ARBA" id="ARBA00023002"/>
    </source>
</evidence>
<keyword evidence="1" id="KW-0004">4Fe-4S</keyword>
<proteinExistence type="predicted"/>
<keyword evidence="4" id="KW-0408">Iron</keyword>
<feature type="domain" description="4Fe-4S ferredoxin-type" evidence="6">
    <location>
        <begin position="22"/>
        <end position="52"/>
    </location>
</feature>
<dbReference type="Proteomes" id="UP000448292">
    <property type="component" value="Unassembled WGS sequence"/>
</dbReference>
<organism evidence="7 8">
    <name type="scientific">Oceanidesulfovibrio indonesiensis</name>
    <dbReference type="NCBI Taxonomy" id="54767"/>
    <lineage>
        <taxon>Bacteria</taxon>
        <taxon>Pseudomonadati</taxon>
        <taxon>Thermodesulfobacteriota</taxon>
        <taxon>Desulfovibrionia</taxon>
        <taxon>Desulfovibrionales</taxon>
        <taxon>Desulfovibrionaceae</taxon>
        <taxon>Oceanidesulfovibrio</taxon>
    </lineage>
</organism>
<evidence type="ECO:0000256" key="5">
    <source>
        <dbReference type="ARBA" id="ARBA00023014"/>
    </source>
</evidence>
<accession>A0A7M3MG54</accession>
<dbReference type="AlphaFoldDB" id="A0A7M3MG54"/>
<evidence type="ECO:0000259" key="6">
    <source>
        <dbReference type="PROSITE" id="PS51379"/>
    </source>
</evidence>
<evidence type="ECO:0000256" key="1">
    <source>
        <dbReference type="ARBA" id="ARBA00022485"/>
    </source>
</evidence>
<dbReference type="GO" id="GO:0051539">
    <property type="term" value="F:4 iron, 4 sulfur cluster binding"/>
    <property type="evidence" value="ECO:0007669"/>
    <property type="project" value="UniProtKB-KW"/>
</dbReference>
<reference evidence="7 8" key="1">
    <citation type="submission" date="2018-06" db="EMBL/GenBank/DDBJ databases">
        <title>Complete genome of Desulfovibrio indonesiensis P37SLT.</title>
        <authorList>
            <person name="Crispim J.S."/>
            <person name="Vidigal P.M.P."/>
            <person name="Silva L.C.F."/>
            <person name="Laguardia C.N."/>
            <person name="Araujo L.C."/>
            <person name="Dias R.S."/>
            <person name="Sousa M.P."/>
            <person name="Paula S.O."/>
            <person name="Silva C."/>
        </authorList>
    </citation>
    <scope>NUCLEOTIDE SEQUENCE [LARGE SCALE GENOMIC DNA]</scope>
    <source>
        <strain evidence="7 8">P37SLT</strain>
    </source>
</reference>
<dbReference type="InterPro" id="IPR017896">
    <property type="entry name" value="4Fe4S_Fe-S-bd"/>
</dbReference>
<dbReference type="InterPro" id="IPR051460">
    <property type="entry name" value="HdrC_iron-sulfur_subunit"/>
</dbReference>
<keyword evidence="5" id="KW-0411">Iron-sulfur</keyword>
<dbReference type="GO" id="GO:0005886">
    <property type="term" value="C:plasma membrane"/>
    <property type="evidence" value="ECO:0007669"/>
    <property type="project" value="TreeGrafter"/>
</dbReference>
<keyword evidence="2" id="KW-0479">Metal-binding</keyword>
<dbReference type="Gene3D" id="1.10.1060.10">
    <property type="entry name" value="Alpha-helical ferredoxin"/>
    <property type="match status" value="1"/>
</dbReference>
<dbReference type="GO" id="GO:0046872">
    <property type="term" value="F:metal ion binding"/>
    <property type="evidence" value="ECO:0007669"/>
    <property type="project" value="UniProtKB-KW"/>
</dbReference>
<gene>
    <name evidence="7" type="ORF">DPQ33_07085</name>
</gene>
<dbReference type="InterPro" id="IPR009051">
    <property type="entry name" value="Helical_ferredxn"/>
</dbReference>
<dbReference type="RefSeq" id="WP_144302522.1">
    <property type="nucleotide sequence ID" value="NZ_QMIE01000005.1"/>
</dbReference>
<dbReference type="SUPFAM" id="SSF46548">
    <property type="entry name" value="alpha-helical ferredoxin"/>
    <property type="match status" value="1"/>
</dbReference>